<evidence type="ECO:0000259" key="7">
    <source>
        <dbReference type="Pfam" id="PF03772"/>
    </source>
</evidence>
<name>A0A1F6N9F8_9BACT</name>
<dbReference type="PANTHER" id="PTHR30619">
    <property type="entry name" value="DNA INTERNALIZATION/COMPETENCE PROTEIN COMEC/REC2"/>
    <property type="match status" value="1"/>
</dbReference>
<evidence type="ECO:0000256" key="6">
    <source>
        <dbReference type="SAM" id="Phobius"/>
    </source>
</evidence>
<feature type="transmembrane region" description="Helical" evidence="6">
    <location>
        <begin position="410"/>
        <end position="431"/>
    </location>
</feature>
<feature type="transmembrane region" description="Helical" evidence="6">
    <location>
        <begin position="245"/>
        <end position="272"/>
    </location>
</feature>
<evidence type="ECO:0000256" key="5">
    <source>
        <dbReference type="ARBA" id="ARBA00023136"/>
    </source>
</evidence>
<dbReference type="GO" id="GO:0005886">
    <property type="term" value="C:plasma membrane"/>
    <property type="evidence" value="ECO:0007669"/>
    <property type="project" value="UniProtKB-SubCell"/>
</dbReference>
<sequence>MKEGALQKALSKSKLFLLFCCSFLIGVAAQSFSVSVYSVLLGLSFLVVYCFWRKLHRRVVACLVMSCLFGLIRMTLAEPDCTHLTNICFFDNRVVVAEGLIVREPDRQIRNTRYSINVDKIEGKETVVGKILLMTKNYPAYNYGDRLRFECRLRRPASGPDQNFYYDKYLAKDGIFITCQFPKSLQKIGQQDSGVGYIYKFKDLVADRVNLLWPEPESSFMAGILYGSRSGLPPDIKDAFAKTGIAHIVAVSGYNISVVTKLFLLLLLFVGLWRRQSFWVTLGALASFTLFTGASASVVRAAFMGGIVLVGEYIGRPSSIGTSLVVAATSMVALNPYILVWDIGFQLSFIATAGLVYISPFLKNKLGKIATIPFIGEVLIATLAAEVATLPLILYYFGQLSLVAPFVNLLVLWVIPWLMLGGFVAILASWLWYPLGQVLAWMAEIGLKYVLVVVKWFGEQSWSATPLTISGVFMVIWYLFMVISFIYGQKKSKIA</sequence>
<feature type="domain" description="DUF4131" evidence="8">
    <location>
        <begin position="33"/>
        <end position="178"/>
    </location>
</feature>
<organism evidence="9 10">
    <name type="scientific">Candidatus Magasanikbacteria bacterium RIFCSPLOWO2_02_FULL_44_11</name>
    <dbReference type="NCBI Taxonomy" id="1798689"/>
    <lineage>
        <taxon>Bacteria</taxon>
        <taxon>Candidatus Magasanikiibacteriota</taxon>
    </lineage>
</organism>
<evidence type="ECO:0000313" key="10">
    <source>
        <dbReference type="Proteomes" id="UP000178726"/>
    </source>
</evidence>
<feature type="domain" description="ComEC/Rec2-related protein" evidence="7">
    <location>
        <begin position="224"/>
        <end position="487"/>
    </location>
</feature>
<keyword evidence="3 6" id="KW-0812">Transmembrane</keyword>
<feature type="transmembrane region" description="Helical" evidence="6">
    <location>
        <begin position="278"/>
        <end position="299"/>
    </location>
</feature>
<accession>A0A1F6N9F8</accession>
<evidence type="ECO:0000256" key="4">
    <source>
        <dbReference type="ARBA" id="ARBA00022989"/>
    </source>
</evidence>
<dbReference type="EMBL" id="MFQK01000052">
    <property type="protein sequence ID" value="OGH80363.1"/>
    <property type="molecule type" value="Genomic_DNA"/>
</dbReference>
<dbReference type="InterPro" id="IPR052159">
    <property type="entry name" value="Competence_DNA_uptake"/>
</dbReference>
<evidence type="ECO:0000313" key="9">
    <source>
        <dbReference type="EMBL" id="OGH80363.1"/>
    </source>
</evidence>
<feature type="transmembrane region" description="Helical" evidence="6">
    <location>
        <begin position="464"/>
        <end position="487"/>
    </location>
</feature>
<dbReference type="PANTHER" id="PTHR30619:SF7">
    <property type="entry name" value="BETA-LACTAMASE DOMAIN PROTEIN"/>
    <property type="match status" value="1"/>
</dbReference>
<dbReference type="Pfam" id="PF03772">
    <property type="entry name" value="Competence"/>
    <property type="match status" value="1"/>
</dbReference>
<protein>
    <recommendedName>
        <fullName evidence="11">ComEC/Rec2-related protein domain-containing protein</fullName>
    </recommendedName>
</protein>
<feature type="transmembrane region" description="Helical" evidence="6">
    <location>
        <begin position="374"/>
        <end position="398"/>
    </location>
</feature>
<evidence type="ECO:0000256" key="1">
    <source>
        <dbReference type="ARBA" id="ARBA00004651"/>
    </source>
</evidence>
<proteinExistence type="predicted"/>
<evidence type="ECO:0008006" key="11">
    <source>
        <dbReference type="Google" id="ProtNLM"/>
    </source>
</evidence>
<dbReference type="Pfam" id="PF13567">
    <property type="entry name" value="DUF4131"/>
    <property type="match status" value="1"/>
</dbReference>
<evidence type="ECO:0000256" key="2">
    <source>
        <dbReference type="ARBA" id="ARBA00022475"/>
    </source>
</evidence>
<feature type="transmembrane region" description="Helical" evidence="6">
    <location>
        <begin position="345"/>
        <end position="362"/>
    </location>
</feature>
<gene>
    <name evidence="9" type="ORF">A3I29_01940</name>
</gene>
<comment type="subcellular location">
    <subcellularLocation>
        <location evidence="1">Cell membrane</location>
        <topology evidence="1">Multi-pass membrane protein</topology>
    </subcellularLocation>
</comment>
<dbReference type="InterPro" id="IPR004477">
    <property type="entry name" value="ComEC_N"/>
</dbReference>
<keyword evidence="5 6" id="KW-0472">Membrane</keyword>
<evidence type="ECO:0000256" key="3">
    <source>
        <dbReference type="ARBA" id="ARBA00022692"/>
    </source>
</evidence>
<dbReference type="NCBIfam" id="TIGR00360">
    <property type="entry name" value="ComEC_N-term"/>
    <property type="match status" value="1"/>
</dbReference>
<dbReference type="STRING" id="1798689.A3I29_01940"/>
<keyword evidence="2" id="KW-1003">Cell membrane</keyword>
<comment type="caution">
    <text evidence="9">The sequence shown here is derived from an EMBL/GenBank/DDBJ whole genome shotgun (WGS) entry which is preliminary data.</text>
</comment>
<dbReference type="InterPro" id="IPR025405">
    <property type="entry name" value="DUF4131"/>
</dbReference>
<dbReference type="Proteomes" id="UP000178726">
    <property type="component" value="Unassembled WGS sequence"/>
</dbReference>
<evidence type="ECO:0000259" key="8">
    <source>
        <dbReference type="Pfam" id="PF13567"/>
    </source>
</evidence>
<reference evidence="9 10" key="1">
    <citation type="journal article" date="2016" name="Nat. Commun.">
        <title>Thousands of microbial genomes shed light on interconnected biogeochemical processes in an aquifer system.</title>
        <authorList>
            <person name="Anantharaman K."/>
            <person name="Brown C.T."/>
            <person name="Hug L.A."/>
            <person name="Sharon I."/>
            <person name="Castelle C.J."/>
            <person name="Probst A.J."/>
            <person name="Thomas B.C."/>
            <person name="Singh A."/>
            <person name="Wilkins M.J."/>
            <person name="Karaoz U."/>
            <person name="Brodie E.L."/>
            <person name="Williams K.H."/>
            <person name="Hubbard S.S."/>
            <person name="Banfield J.F."/>
        </authorList>
    </citation>
    <scope>NUCLEOTIDE SEQUENCE [LARGE SCALE GENOMIC DNA]</scope>
</reference>
<dbReference type="AlphaFoldDB" id="A0A1F6N9F8"/>
<keyword evidence="4 6" id="KW-1133">Transmembrane helix</keyword>